<sequence>MTELVASSVDGHLVRALDEGRGMNLLIVHGGGGRPSDWDGVARLLTDDFRVVRIHRRIYEPDADIVLPHSMDVEAADIVAVARLLDAPVLLVGHSSGAVASLEAALLDPSAFAGLALYEPPVAAKRPVGGSALVRARALLDAGEPVEAMRLHLRDIVQMPGPEVDAMFATSRVRDMFAARAAASSADTEAIDALGVGVERYAVLDQPTTLIQGDESPSLLRERLADLAAVLPDARVATLAGQGHVANVTAPDLLAEAVREAAARIRPSRL</sequence>
<evidence type="ECO:0000313" key="3">
    <source>
        <dbReference type="Proteomes" id="UP000261811"/>
    </source>
</evidence>
<evidence type="ECO:0000259" key="1">
    <source>
        <dbReference type="Pfam" id="PF12697"/>
    </source>
</evidence>
<dbReference type="Proteomes" id="UP000261811">
    <property type="component" value="Unassembled WGS sequence"/>
</dbReference>
<comment type="caution">
    <text evidence="2">The sequence shown here is derived from an EMBL/GenBank/DDBJ whole genome shotgun (WGS) entry which is preliminary data.</text>
</comment>
<gene>
    <name evidence="2" type="ORF">DZF91_04655</name>
</gene>
<keyword evidence="3" id="KW-1185">Reference proteome</keyword>
<name>A0A372JTX4_9ACTN</name>
<dbReference type="Gene3D" id="3.40.50.1820">
    <property type="entry name" value="alpha/beta hydrolase"/>
    <property type="match status" value="1"/>
</dbReference>
<dbReference type="EMBL" id="QURH01000097">
    <property type="protein sequence ID" value="RFU42808.1"/>
    <property type="molecule type" value="Genomic_DNA"/>
</dbReference>
<dbReference type="Pfam" id="PF12697">
    <property type="entry name" value="Abhydrolase_6"/>
    <property type="match status" value="1"/>
</dbReference>
<keyword evidence="2" id="KW-0378">Hydrolase</keyword>
<dbReference type="InterPro" id="IPR029058">
    <property type="entry name" value="AB_hydrolase_fold"/>
</dbReference>
<dbReference type="PANTHER" id="PTHR43689">
    <property type="entry name" value="HYDROLASE"/>
    <property type="match status" value="1"/>
</dbReference>
<proteinExistence type="predicted"/>
<dbReference type="PANTHER" id="PTHR43689:SF8">
    <property type="entry name" value="ALPHA_BETA-HYDROLASES SUPERFAMILY PROTEIN"/>
    <property type="match status" value="1"/>
</dbReference>
<feature type="domain" description="AB hydrolase-1" evidence="1">
    <location>
        <begin position="25"/>
        <end position="257"/>
    </location>
</feature>
<protein>
    <submittedName>
        <fullName evidence="2">Alpha/beta hydrolase</fullName>
    </submittedName>
</protein>
<dbReference type="GO" id="GO:0016787">
    <property type="term" value="F:hydrolase activity"/>
    <property type="evidence" value="ECO:0007669"/>
    <property type="project" value="UniProtKB-KW"/>
</dbReference>
<dbReference type="OrthoDB" id="63519at2"/>
<evidence type="ECO:0000313" key="2">
    <source>
        <dbReference type="EMBL" id="RFU42808.1"/>
    </source>
</evidence>
<accession>A0A372JTX4</accession>
<dbReference type="SUPFAM" id="SSF53474">
    <property type="entry name" value="alpha/beta-Hydrolases"/>
    <property type="match status" value="1"/>
</dbReference>
<dbReference type="InterPro" id="IPR000073">
    <property type="entry name" value="AB_hydrolase_1"/>
</dbReference>
<reference evidence="2 3" key="1">
    <citation type="submission" date="2018-08" db="EMBL/GenBank/DDBJ databases">
        <title>Actinomadura jelena sp. nov., a novel Actinomycete isolated from soil in Chad.</title>
        <authorList>
            <person name="Shi L."/>
        </authorList>
    </citation>
    <scope>NUCLEOTIDE SEQUENCE [LARGE SCALE GENOMIC DNA]</scope>
    <source>
        <strain evidence="2 3">NEAU-G17</strain>
    </source>
</reference>
<organism evidence="2 3">
    <name type="scientific">Actinomadura logoneensis</name>
    <dbReference type="NCBI Taxonomy" id="2293572"/>
    <lineage>
        <taxon>Bacteria</taxon>
        <taxon>Bacillati</taxon>
        <taxon>Actinomycetota</taxon>
        <taxon>Actinomycetes</taxon>
        <taxon>Streptosporangiales</taxon>
        <taxon>Thermomonosporaceae</taxon>
        <taxon>Actinomadura</taxon>
    </lineage>
</organism>
<dbReference type="AlphaFoldDB" id="A0A372JTX4"/>